<accession>A0ABP5EYK6</accession>
<evidence type="ECO:0000313" key="2">
    <source>
        <dbReference type="Proteomes" id="UP001501585"/>
    </source>
</evidence>
<keyword evidence="2" id="KW-1185">Reference proteome</keyword>
<protein>
    <submittedName>
        <fullName evidence="1">Uncharacterized protein</fullName>
    </submittedName>
</protein>
<name>A0ABP5EYK6_9ACTN</name>
<comment type="caution">
    <text evidence="1">The sequence shown here is derived from an EMBL/GenBank/DDBJ whole genome shotgun (WGS) entry which is preliminary data.</text>
</comment>
<dbReference type="Proteomes" id="UP001501585">
    <property type="component" value="Unassembled WGS sequence"/>
</dbReference>
<evidence type="ECO:0000313" key="1">
    <source>
        <dbReference type="EMBL" id="GAA2011228.1"/>
    </source>
</evidence>
<dbReference type="EMBL" id="BAAAPC010000022">
    <property type="protein sequence ID" value="GAA2011228.1"/>
    <property type="molecule type" value="Genomic_DNA"/>
</dbReference>
<sequence>MDGDNPGELIGLTVNEIRRPHAHHDRPDHAWSHRIRWSRWRRCHHARPAAATTSTRDTSSITKCGWRINRCLSLDATGGLTTLEWGLKRPHAEEREAMWRHGLKVPVTEVVMFSNARMIGISVITMMIPRKITIIRRYRSNLTPKLSGGLGRQEFTKGKFMLIYGLDSSPPEPSM</sequence>
<proteinExistence type="predicted"/>
<organism evidence="1 2">
    <name type="scientific">Nocardiopsis rhodophaea</name>
    <dbReference type="NCBI Taxonomy" id="280238"/>
    <lineage>
        <taxon>Bacteria</taxon>
        <taxon>Bacillati</taxon>
        <taxon>Actinomycetota</taxon>
        <taxon>Actinomycetes</taxon>
        <taxon>Streptosporangiales</taxon>
        <taxon>Nocardiopsidaceae</taxon>
        <taxon>Nocardiopsis</taxon>
    </lineage>
</organism>
<gene>
    <name evidence="1" type="ORF">GCM10009799_44370</name>
</gene>
<reference evidence="2" key="1">
    <citation type="journal article" date="2019" name="Int. J. Syst. Evol. Microbiol.">
        <title>The Global Catalogue of Microorganisms (GCM) 10K type strain sequencing project: providing services to taxonomists for standard genome sequencing and annotation.</title>
        <authorList>
            <consortium name="The Broad Institute Genomics Platform"/>
            <consortium name="The Broad Institute Genome Sequencing Center for Infectious Disease"/>
            <person name="Wu L."/>
            <person name="Ma J."/>
        </authorList>
    </citation>
    <scope>NUCLEOTIDE SEQUENCE [LARGE SCALE GENOMIC DNA]</scope>
    <source>
        <strain evidence="2">JCM 15313</strain>
    </source>
</reference>
<dbReference type="RefSeq" id="WP_344164941.1">
    <property type="nucleotide sequence ID" value="NZ_BAAAPC010000022.1"/>
</dbReference>